<evidence type="ECO:0000313" key="4">
    <source>
        <dbReference type="Proteomes" id="UP000756132"/>
    </source>
</evidence>
<evidence type="ECO:0000256" key="1">
    <source>
        <dbReference type="SAM" id="MobiDB-lite"/>
    </source>
</evidence>
<gene>
    <name evidence="3" type="ORF">CLAFUR5_01187</name>
</gene>
<dbReference type="EMBL" id="CP090163">
    <property type="protein sequence ID" value="UJO12266.1"/>
    <property type="molecule type" value="Genomic_DNA"/>
</dbReference>
<feature type="domain" description="DUF7729" evidence="2">
    <location>
        <begin position="149"/>
        <end position="353"/>
    </location>
</feature>
<dbReference type="PANTHER" id="PTHR39460:SF1">
    <property type="entry name" value="C6 TRANSCRIPTION FACTOR"/>
    <property type="match status" value="1"/>
</dbReference>
<name>A0A9Q8L7L9_PASFU</name>
<accession>A0A9Q8L7L9</accession>
<dbReference type="Proteomes" id="UP000756132">
    <property type="component" value="Chromosome 1"/>
</dbReference>
<dbReference type="GeneID" id="71981065"/>
<feature type="region of interest" description="Disordered" evidence="1">
    <location>
        <begin position="98"/>
        <end position="150"/>
    </location>
</feature>
<keyword evidence="4" id="KW-1185">Reference proteome</keyword>
<dbReference type="InterPro" id="IPR056146">
    <property type="entry name" value="DUF7729"/>
</dbReference>
<proteinExistence type="predicted"/>
<dbReference type="RefSeq" id="XP_047756632.1">
    <property type="nucleotide sequence ID" value="XM_047900335.1"/>
</dbReference>
<organism evidence="3 4">
    <name type="scientific">Passalora fulva</name>
    <name type="common">Tomato leaf mold</name>
    <name type="synonym">Cladosporium fulvum</name>
    <dbReference type="NCBI Taxonomy" id="5499"/>
    <lineage>
        <taxon>Eukaryota</taxon>
        <taxon>Fungi</taxon>
        <taxon>Dikarya</taxon>
        <taxon>Ascomycota</taxon>
        <taxon>Pezizomycotina</taxon>
        <taxon>Dothideomycetes</taxon>
        <taxon>Dothideomycetidae</taxon>
        <taxon>Mycosphaerellales</taxon>
        <taxon>Mycosphaerellaceae</taxon>
        <taxon>Fulvia</taxon>
    </lineage>
</organism>
<dbReference type="KEGG" id="ffu:CLAFUR5_01187"/>
<evidence type="ECO:0000259" key="2">
    <source>
        <dbReference type="Pfam" id="PF24855"/>
    </source>
</evidence>
<feature type="compositionally biased region" description="Low complexity" evidence="1">
    <location>
        <begin position="114"/>
        <end position="137"/>
    </location>
</feature>
<dbReference type="AlphaFoldDB" id="A0A9Q8L7L9"/>
<sequence length="386" mass="41560">MTTAISSCSSTRTARAAVQPWLCYRQRWNEPTSSLCHTRRPPPARTISKQIDGSISRASNLALVFLLCLLAFCQGAKADVLYGFGDISPPELLFDRSEPPPLPRMLLEPRQDDSLSSLPSTTTRPTGSSTPTTPGSGIQTASETASFDLPRPFDTSIGNNFTTTTCPTFFQNFLSNQTLRDCLPFSLLLQTSNSFFTASRSPLRLAQTLNATCSVDFNTCSTLMSQYAQQIQQNSHCGADLEMQNPMVTQAYNGFVSYPTLYHAGCLTDTDGNYCFSNAVTNTSSPSSSYIYYLPLGVKLPGGARPACNTCLQNTMAIFAETAGNASQPLSQDYGTAAEQVQMICGPQFVDSSIMTSAATTSLPPHTPSMGLAGVAISLALLWNLL</sequence>
<protein>
    <recommendedName>
        <fullName evidence="2">DUF7729 domain-containing protein</fullName>
    </recommendedName>
</protein>
<reference evidence="3" key="2">
    <citation type="journal article" date="2022" name="Microb. Genom.">
        <title>A chromosome-scale genome assembly of the tomato pathogen Cladosporium fulvum reveals a compartmentalized genome architecture and the presence of a dispensable chromosome.</title>
        <authorList>
            <person name="Zaccaron A.Z."/>
            <person name="Chen L.H."/>
            <person name="Samaras A."/>
            <person name="Stergiopoulos I."/>
        </authorList>
    </citation>
    <scope>NUCLEOTIDE SEQUENCE</scope>
    <source>
        <strain evidence="3">Race5_Kim</strain>
    </source>
</reference>
<dbReference type="OrthoDB" id="2564812at2759"/>
<dbReference type="Pfam" id="PF24855">
    <property type="entry name" value="DUF7729"/>
    <property type="match status" value="1"/>
</dbReference>
<dbReference type="PANTHER" id="PTHR39460">
    <property type="entry name" value="EXPRESSED PROTEIN"/>
    <property type="match status" value="1"/>
</dbReference>
<evidence type="ECO:0000313" key="3">
    <source>
        <dbReference type="EMBL" id="UJO12266.1"/>
    </source>
</evidence>
<reference evidence="3" key="1">
    <citation type="submission" date="2021-12" db="EMBL/GenBank/DDBJ databases">
        <authorList>
            <person name="Zaccaron A."/>
            <person name="Stergiopoulos I."/>
        </authorList>
    </citation>
    <scope>NUCLEOTIDE SEQUENCE</scope>
    <source>
        <strain evidence="3">Race5_Kim</strain>
    </source>
</reference>